<accession>A0ABR4NS71</accession>
<proteinExistence type="predicted"/>
<gene>
    <name evidence="2" type="ORF">RNJ44_00788</name>
</gene>
<sequence>MKWFLFCYCILFVSFTVVAQSTQTICDITIPPNTLESIPYSTKVTPMVANGKHVIGYIEYYRSIEYVQDCENKPNEVISSTILVF</sequence>
<organism evidence="2 3">
    <name type="scientific">Nakaseomyces bracarensis</name>
    <dbReference type="NCBI Taxonomy" id="273131"/>
    <lineage>
        <taxon>Eukaryota</taxon>
        <taxon>Fungi</taxon>
        <taxon>Dikarya</taxon>
        <taxon>Ascomycota</taxon>
        <taxon>Saccharomycotina</taxon>
        <taxon>Saccharomycetes</taxon>
        <taxon>Saccharomycetales</taxon>
        <taxon>Saccharomycetaceae</taxon>
        <taxon>Nakaseomyces</taxon>
    </lineage>
</organism>
<keyword evidence="3" id="KW-1185">Reference proteome</keyword>
<protein>
    <submittedName>
        <fullName evidence="2">A-agglutinin-binding subunit</fullName>
    </submittedName>
</protein>
<comment type="caution">
    <text evidence="2">The sequence shown here is derived from an EMBL/GenBank/DDBJ whole genome shotgun (WGS) entry which is preliminary data.</text>
</comment>
<dbReference type="EMBL" id="JBEVYD010000008">
    <property type="protein sequence ID" value="KAL3231149.1"/>
    <property type="molecule type" value="Genomic_DNA"/>
</dbReference>
<dbReference type="Pfam" id="PF17366">
    <property type="entry name" value="AGA2"/>
    <property type="match status" value="1"/>
</dbReference>
<name>A0ABR4NS71_9SACH</name>
<feature type="signal peptide" evidence="1">
    <location>
        <begin position="1"/>
        <end position="19"/>
    </location>
</feature>
<reference evidence="2 3" key="1">
    <citation type="submission" date="2024-05" db="EMBL/GenBank/DDBJ databases">
        <title>Long read based assembly of the Candida bracarensis genome reveals expanded adhesin content.</title>
        <authorList>
            <person name="Marcet-Houben M."/>
            <person name="Ksiezopolska E."/>
            <person name="Gabaldon T."/>
        </authorList>
    </citation>
    <scope>NUCLEOTIDE SEQUENCE [LARGE SCALE GENOMIC DNA]</scope>
    <source>
        <strain evidence="2 3">CBM6</strain>
    </source>
</reference>
<evidence type="ECO:0000256" key="1">
    <source>
        <dbReference type="SAM" id="SignalP"/>
    </source>
</evidence>
<feature type="chain" id="PRO_5046935579" evidence="1">
    <location>
        <begin position="20"/>
        <end position="85"/>
    </location>
</feature>
<evidence type="ECO:0000313" key="3">
    <source>
        <dbReference type="Proteomes" id="UP001623330"/>
    </source>
</evidence>
<dbReference type="Proteomes" id="UP001623330">
    <property type="component" value="Unassembled WGS sequence"/>
</dbReference>
<evidence type="ECO:0000313" key="2">
    <source>
        <dbReference type="EMBL" id="KAL3231149.1"/>
    </source>
</evidence>
<dbReference type="InterPro" id="IPR014404">
    <property type="entry name" value="Aga2"/>
</dbReference>
<keyword evidence="1" id="KW-0732">Signal</keyword>